<evidence type="ECO:0000256" key="4">
    <source>
        <dbReference type="RuleBase" id="RU361277"/>
    </source>
</evidence>
<sequence length="355" mass="39008">MKAAVKKTPEYGDMELLDVEVPTPKEDEVKVATAYTGICGSDVHTFKGEYSNPVTPVTLGHEFSGVVAEVGPDVTEFKPGDRIVSETTFRTCGICEFCKEGDFNLCSQRKGIGTQVNGSMAKYFLARQPHMHKVPDNVSLKAAAFMEPLACCVHAVMEKTTVKEGEVVLVIGPGPMGLLTSQVVKAQGKNITVILSGIDKDKERLDFAKNELGVDYAISSQSESLEDLVHELTDKDNQFGVDHVFDCSGSHVAVNQALKLTKKKGKFIQVGLFPKHEVPIDTFTIYNREIEYIGSRSQNSHSWPKALKLLEEGKVNTEILVTKVVELEDWKDAFDATMAGNDIKVMIKSNDFDGE</sequence>
<reference evidence="6 7" key="1">
    <citation type="submission" date="2020-12" db="EMBL/GenBank/DDBJ databases">
        <title>FDA dAtabase for Regulatory Grade micrObial Sequences (FDA-ARGOS): Supporting development and validation of Infectious Disease Dx tests.</title>
        <authorList>
            <person name="Sproer C."/>
            <person name="Gronow S."/>
            <person name="Severitt S."/>
            <person name="Schroder I."/>
            <person name="Tallon L."/>
            <person name="Sadzewicz L."/>
            <person name="Zhao X."/>
            <person name="Boylan J."/>
            <person name="Ott S."/>
            <person name="Bowen H."/>
            <person name="Vavikolanu K."/>
            <person name="Mehta A."/>
            <person name="Aluvathingal J."/>
            <person name="Nadendla S."/>
            <person name="Lowell S."/>
            <person name="Myers T."/>
            <person name="Yan Y."/>
            <person name="Sichtig H."/>
        </authorList>
    </citation>
    <scope>NUCLEOTIDE SEQUENCE [LARGE SCALE GENOMIC DNA]</scope>
    <source>
        <strain evidence="6 7">FDAARGOS_911</strain>
    </source>
</reference>
<dbReference type="GO" id="GO:0016491">
    <property type="term" value="F:oxidoreductase activity"/>
    <property type="evidence" value="ECO:0007669"/>
    <property type="project" value="UniProtKB-KW"/>
</dbReference>
<dbReference type="Gene3D" id="3.90.180.10">
    <property type="entry name" value="Medium-chain alcohol dehydrogenases, catalytic domain"/>
    <property type="match status" value="1"/>
</dbReference>
<organism evidence="6 7">
    <name type="scientific">Aerococcus urinae</name>
    <dbReference type="NCBI Taxonomy" id="1376"/>
    <lineage>
        <taxon>Bacteria</taxon>
        <taxon>Bacillati</taxon>
        <taxon>Bacillota</taxon>
        <taxon>Bacilli</taxon>
        <taxon>Lactobacillales</taxon>
        <taxon>Aerococcaceae</taxon>
        <taxon>Aerococcus</taxon>
    </lineage>
</organism>
<proteinExistence type="inferred from homology"/>
<dbReference type="GO" id="GO:0008270">
    <property type="term" value="F:zinc ion binding"/>
    <property type="evidence" value="ECO:0007669"/>
    <property type="project" value="InterPro"/>
</dbReference>
<dbReference type="OrthoDB" id="9806940at2"/>
<evidence type="ECO:0000313" key="7">
    <source>
        <dbReference type="Proteomes" id="UP000594771"/>
    </source>
</evidence>
<evidence type="ECO:0000313" key="6">
    <source>
        <dbReference type="EMBL" id="QPS02335.1"/>
    </source>
</evidence>
<dbReference type="KEGG" id="aun:AWM73_07915"/>
<evidence type="ECO:0000256" key="2">
    <source>
        <dbReference type="ARBA" id="ARBA00022833"/>
    </source>
</evidence>
<dbReference type="Pfam" id="PF08240">
    <property type="entry name" value="ADH_N"/>
    <property type="match status" value="1"/>
</dbReference>
<dbReference type="Pfam" id="PF00107">
    <property type="entry name" value="ADH_zinc_N"/>
    <property type="match status" value="1"/>
</dbReference>
<comment type="similarity">
    <text evidence="4">Belongs to the zinc-containing alcohol dehydrogenase family.</text>
</comment>
<evidence type="ECO:0000259" key="5">
    <source>
        <dbReference type="SMART" id="SM00829"/>
    </source>
</evidence>
<keyword evidence="3" id="KW-0560">Oxidoreductase</keyword>
<dbReference type="InterPro" id="IPR013149">
    <property type="entry name" value="ADH-like_C"/>
</dbReference>
<dbReference type="InterPro" id="IPR013154">
    <property type="entry name" value="ADH-like_N"/>
</dbReference>
<dbReference type="AlphaFoldDB" id="A0A120IA18"/>
<comment type="cofactor">
    <cofactor evidence="4">
        <name>Zn(2+)</name>
        <dbReference type="ChEBI" id="CHEBI:29105"/>
    </cofactor>
</comment>
<dbReference type="CDD" id="cd08258">
    <property type="entry name" value="Zn_ADH4"/>
    <property type="match status" value="1"/>
</dbReference>
<evidence type="ECO:0000256" key="1">
    <source>
        <dbReference type="ARBA" id="ARBA00022723"/>
    </source>
</evidence>
<dbReference type="PANTHER" id="PTHR43401">
    <property type="entry name" value="L-THREONINE 3-DEHYDROGENASE"/>
    <property type="match status" value="1"/>
</dbReference>
<dbReference type="Gene3D" id="3.40.50.720">
    <property type="entry name" value="NAD(P)-binding Rossmann-like Domain"/>
    <property type="match status" value="1"/>
</dbReference>
<accession>A0A120IA18</accession>
<dbReference type="SMART" id="SM00829">
    <property type="entry name" value="PKS_ER"/>
    <property type="match status" value="1"/>
</dbReference>
<name>A0A120IA18_9LACT</name>
<dbReference type="SUPFAM" id="SSF50129">
    <property type="entry name" value="GroES-like"/>
    <property type="match status" value="1"/>
</dbReference>
<keyword evidence="2 4" id="KW-0862">Zinc</keyword>
<dbReference type="InterPro" id="IPR011032">
    <property type="entry name" value="GroES-like_sf"/>
</dbReference>
<keyword evidence="1 4" id="KW-0479">Metal-binding</keyword>
<dbReference type="Proteomes" id="UP000594771">
    <property type="component" value="Chromosome"/>
</dbReference>
<dbReference type="InterPro" id="IPR002328">
    <property type="entry name" value="ADH_Zn_CS"/>
</dbReference>
<dbReference type="EMBL" id="CP065662">
    <property type="protein sequence ID" value="QPS02335.1"/>
    <property type="molecule type" value="Genomic_DNA"/>
</dbReference>
<dbReference type="InterPro" id="IPR020843">
    <property type="entry name" value="ER"/>
</dbReference>
<feature type="domain" description="Enoyl reductase (ER)" evidence="5">
    <location>
        <begin position="12"/>
        <end position="347"/>
    </location>
</feature>
<protein>
    <submittedName>
        <fullName evidence="6">Zinc-binding dehydrogenase</fullName>
    </submittedName>
</protein>
<dbReference type="SUPFAM" id="SSF51735">
    <property type="entry name" value="NAD(P)-binding Rossmann-fold domains"/>
    <property type="match status" value="1"/>
</dbReference>
<gene>
    <name evidence="6" type="ORF">I6G68_02100</name>
</gene>
<dbReference type="PROSITE" id="PS00059">
    <property type="entry name" value="ADH_ZINC"/>
    <property type="match status" value="1"/>
</dbReference>
<dbReference type="InterPro" id="IPR050129">
    <property type="entry name" value="Zn_alcohol_dh"/>
</dbReference>
<dbReference type="InterPro" id="IPR036291">
    <property type="entry name" value="NAD(P)-bd_dom_sf"/>
</dbReference>
<evidence type="ECO:0000256" key="3">
    <source>
        <dbReference type="ARBA" id="ARBA00023002"/>
    </source>
</evidence>
<dbReference type="PANTHER" id="PTHR43401:SF2">
    <property type="entry name" value="L-THREONINE 3-DEHYDROGENASE"/>
    <property type="match status" value="1"/>
</dbReference>